<evidence type="ECO:0000256" key="1">
    <source>
        <dbReference type="ARBA" id="ARBA00004651"/>
    </source>
</evidence>
<comment type="similarity">
    <text evidence="2 8">Belongs to the BioY family.</text>
</comment>
<evidence type="ECO:0000256" key="9">
    <source>
        <dbReference type="SAM" id="Phobius"/>
    </source>
</evidence>
<feature type="transmembrane region" description="Helical" evidence="9">
    <location>
        <begin position="117"/>
        <end position="140"/>
    </location>
</feature>
<gene>
    <name evidence="10" type="ORF">FHS07_001600</name>
</gene>
<evidence type="ECO:0000313" key="11">
    <source>
        <dbReference type="Proteomes" id="UP000543579"/>
    </source>
</evidence>
<dbReference type="Gene3D" id="1.10.1760.20">
    <property type="match status" value="1"/>
</dbReference>
<evidence type="ECO:0000256" key="2">
    <source>
        <dbReference type="ARBA" id="ARBA00010692"/>
    </source>
</evidence>
<keyword evidence="3 8" id="KW-0813">Transport</keyword>
<dbReference type="PIRSF" id="PIRSF016661">
    <property type="entry name" value="BioY"/>
    <property type="match status" value="1"/>
</dbReference>
<feature type="transmembrane region" description="Helical" evidence="9">
    <location>
        <begin position="160"/>
        <end position="177"/>
    </location>
</feature>
<evidence type="ECO:0000256" key="4">
    <source>
        <dbReference type="ARBA" id="ARBA00022475"/>
    </source>
</evidence>
<feature type="transmembrane region" description="Helical" evidence="9">
    <location>
        <begin position="12"/>
        <end position="31"/>
    </location>
</feature>
<evidence type="ECO:0000256" key="5">
    <source>
        <dbReference type="ARBA" id="ARBA00022692"/>
    </source>
</evidence>
<evidence type="ECO:0000256" key="8">
    <source>
        <dbReference type="PIRNR" id="PIRNR016661"/>
    </source>
</evidence>
<dbReference type="AlphaFoldDB" id="A0A7W5GFE4"/>
<accession>A0A7W5GFE4</accession>
<feature type="transmembrane region" description="Helical" evidence="9">
    <location>
        <begin position="43"/>
        <end position="68"/>
    </location>
</feature>
<dbReference type="RefSeq" id="WP_183419286.1">
    <property type="nucleotide sequence ID" value="NZ_JACHXY010000001.1"/>
</dbReference>
<dbReference type="GO" id="GO:0015225">
    <property type="term" value="F:biotin transmembrane transporter activity"/>
    <property type="evidence" value="ECO:0007669"/>
    <property type="project" value="UniProtKB-UniRule"/>
</dbReference>
<protein>
    <recommendedName>
        <fullName evidence="8">Biotin transporter</fullName>
    </recommendedName>
</protein>
<keyword evidence="7 8" id="KW-0472">Membrane</keyword>
<keyword evidence="6 9" id="KW-1133">Transmembrane helix</keyword>
<evidence type="ECO:0000256" key="6">
    <source>
        <dbReference type="ARBA" id="ARBA00022989"/>
    </source>
</evidence>
<dbReference type="InterPro" id="IPR003784">
    <property type="entry name" value="BioY"/>
</dbReference>
<keyword evidence="5 9" id="KW-0812">Transmembrane</keyword>
<dbReference type="PANTHER" id="PTHR34295">
    <property type="entry name" value="BIOTIN TRANSPORTER BIOY"/>
    <property type="match status" value="1"/>
</dbReference>
<dbReference type="EMBL" id="JACHXY010000001">
    <property type="protein sequence ID" value="MBB3157916.1"/>
    <property type="molecule type" value="Genomic_DNA"/>
</dbReference>
<comment type="caution">
    <text evidence="10">The sequence shown here is derived from an EMBL/GenBank/DDBJ whole genome shotgun (WGS) entry which is preliminary data.</text>
</comment>
<dbReference type="PANTHER" id="PTHR34295:SF4">
    <property type="entry name" value="BIOTIN TRANSPORTER BIOY-RELATED"/>
    <property type="match status" value="1"/>
</dbReference>
<dbReference type="Proteomes" id="UP000543579">
    <property type="component" value="Unassembled WGS sequence"/>
</dbReference>
<evidence type="ECO:0000313" key="10">
    <source>
        <dbReference type="EMBL" id="MBB3157916.1"/>
    </source>
</evidence>
<organism evidence="10 11">
    <name type="scientific">Microbacterium proteolyticum</name>
    <dbReference type="NCBI Taxonomy" id="1572644"/>
    <lineage>
        <taxon>Bacteria</taxon>
        <taxon>Bacillati</taxon>
        <taxon>Actinomycetota</taxon>
        <taxon>Actinomycetes</taxon>
        <taxon>Micrococcales</taxon>
        <taxon>Microbacteriaceae</taxon>
        <taxon>Microbacterium</taxon>
    </lineage>
</organism>
<comment type="subcellular location">
    <subcellularLocation>
        <location evidence="1 8">Cell membrane</location>
        <topology evidence="1 8">Multi-pass membrane protein</topology>
    </subcellularLocation>
</comment>
<proteinExistence type="inferred from homology"/>
<dbReference type="GO" id="GO:0005886">
    <property type="term" value="C:plasma membrane"/>
    <property type="evidence" value="ECO:0007669"/>
    <property type="project" value="UniProtKB-SubCell"/>
</dbReference>
<evidence type="ECO:0000256" key="7">
    <source>
        <dbReference type="ARBA" id="ARBA00023136"/>
    </source>
</evidence>
<feature type="transmembrane region" description="Helical" evidence="9">
    <location>
        <begin position="80"/>
        <end position="105"/>
    </location>
</feature>
<name>A0A7W5GFE4_9MICO</name>
<sequence>MRTPDATDLARIAVFAALIAVLGLPGSFPVFGGVPITAQTLGVMLAGAILGPWFGALSVTVLLALAAMGLPVLAGGRGGIAVFFGPTAGYALGWILGAIVIGLIVHAGGRRPVVWRTALAMLAGGIGAIYALGIPVQSLVTRLPLAETALTSLVFVPGDLLKAAVATIVVTTLVRAYPRGFRREWYAPVTGRRPAEVAVDA</sequence>
<dbReference type="Pfam" id="PF02632">
    <property type="entry name" value="BioY"/>
    <property type="match status" value="1"/>
</dbReference>
<keyword evidence="4 8" id="KW-1003">Cell membrane</keyword>
<reference evidence="10 11" key="1">
    <citation type="submission" date="2020-08" db="EMBL/GenBank/DDBJ databases">
        <title>Genomic Encyclopedia of Type Strains, Phase III (KMG-III): the genomes of soil and plant-associated and newly described type strains.</title>
        <authorList>
            <person name="Whitman W."/>
        </authorList>
    </citation>
    <scope>NUCLEOTIDE SEQUENCE [LARGE SCALE GENOMIC DNA]</scope>
    <source>
        <strain evidence="10 11">CECT 8356</strain>
    </source>
</reference>
<evidence type="ECO:0000256" key="3">
    <source>
        <dbReference type="ARBA" id="ARBA00022448"/>
    </source>
</evidence>